<evidence type="ECO:0000256" key="1">
    <source>
        <dbReference type="SAM" id="Phobius"/>
    </source>
</evidence>
<dbReference type="GeneID" id="106748232"/>
<dbReference type="RefSeq" id="XP_014482048.1">
    <property type="nucleotide sequence ID" value="XM_014626562.1"/>
</dbReference>
<keyword evidence="1" id="KW-0812">Transmembrane</keyword>
<gene>
    <name evidence="3" type="primary">LOC106748232</name>
</gene>
<reference evidence="3" key="1">
    <citation type="submission" date="2025-08" db="UniProtKB">
        <authorList>
            <consortium name="RefSeq"/>
        </authorList>
    </citation>
    <scope>IDENTIFICATION</scope>
</reference>
<protein>
    <submittedName>
        <fullName evidence="3">Uncharacterized protein LOC106748232 isoform X5</fullName>
    </submittedName>
</protein>
<dbReference type="OrthoDB" id="10014558at2759"/>
<proteinExistence type="predicted"/>
<accession>A0A6P3XVV1</accession>
<feature type="transmembrane region" description="Helical" evidence="1">
    <location>
        <begin position="13"/>
        <end position="38"/>
    </location>
</feature>
<keyword evidence="1" id="KW-1133">Transmembrane helix</keyword>
<keyword evidence="1" id="KW-0472">Membrane</keyword>
<evidence type="ECO:0000313" key="3">
    <source>
        <dbReference type="RefSeq" id="XP_014482048.1"/>
    </source>
</evidence>
<keyword evidence="2" id="KW-1185">Reference proteome</keyword>
<name>A0A6P3XVV1_DINQU</name>
<dbReference type="Proteomes" id="UP000515204">
    <property type="component" value="Unplaced"/>
</dbReference>
<organism evidence="2 3">
    <name type="scientific">Dinoponera quadriceps</name>
    <name type="common">South American ant</name>
    <dbReference type="NCBI Taxonomy" id="609295"/>
    <lineage>
        <taxon>Eukaryota</taxon>
        <taxon>Metazoa</taxon>
        <taxon>Ecdysozoa</taxon>
        <taxon>Arthropoda</taxon>
        <taxon>Hexapoda</taxon>
        <taxon>Insecta</taxon>
        <taxon>Pterygota</taxon>
        <taxon>Neoptera</taxon>
        <taxon>Endopterygota</taxon>
        <taxon>Hymenoptera</taxon>
        <taxon>Apocrita</taxon>
        <taxon>Aculeata</taxon>
        <taxon>Formicoidea</taxon>
        <taxon>Formicidae</taxon>
        <taxon>Ponerinae</taxon>
        <taxon>Ponerini</taxon>
        <taxon>Dinoponera</taxon>
    </lineage>
</organism>
<sequence>MAPEEAAVDELTLYFYIACGVAVGALIFLFILVTVLFVKVNRLARDGSNQLNRQTNMMADFCYTNPTIVPGELLSRRGFSMYSGTDNFDEELVRNKNSIQYGTYHEARSKF</sequence>
<evidence type="ECO:0000313" key="2">
    <source>
        <dbReference type="Proteomes" id="UP000515204"/>
    </source>
</evidence>
<dbReference type="AlphaFoldDB" id="A0A6P3XVV1"/>